<gene>
    <name evidence="8" type="primary">LRP6</name>
    <name evidence="8" type="synonym">lrp6</name>
</gene>
<dbReference type="InterPro" id="IPR000033">
    <property type="entry name" value="LDLR_classB_rpt"/>
</dbReference>
<keyword evidence="4" id="KW-1015">Disulfide bond</keyword>
<dbReference type="FunFam" id="2.120.10.30:FF:000241">
    <property type="entry name" value="Low-density lipoprotein receptor-related protein 6"/>
    <property type="match status" value="1"/>
</dbReference>
<evidence type="ECO:0000256" key="6">
    <source>
        <dbReference type="PROSITE-ProRule" id="PRU00461"/>
    </source>
</evidence>
<keyword evidence="1" id="KW-0245">EGF-like domain</keyword>
<dbReference type="GeneTree" id="ENSGT00940000158990"/>
<feature type="domain" description="EGF-like" evidence="7">
    <location>
        <begin position="574"/>
        <end position="611"/>
    </location>
</feature>
<feature type="repeat" description="LDL-receptor class B" evidence="6">
    <location>
        <begin position="826"/>
        <end position="868"/>
    </location>
</feature>
<dbReference type="Ensembl" id="ENSONIT00000048490.1">
    <property type="protein sequence ID" value="ENSONIP00000070711.1"/>
    <property type="gene ID" value="ENSONIG00000007451.2"/>
</dbReference>
<feature type="repeat" description="LDL-receptor class B" evidence="6">
    <location>
        <begin position="362"/>
        <end position="404"/>
    </location>
</feature>
<feature type="repeat" description="LDL-receptor class B" evidence="6">
    <location>
        <begin position="700"/>
        <end position="742"/>
    </location>
</feature>
<feature type="domain" description="EGF-like" evidence="7">
    <location>
        <begin position="1148"/>
        <end position="1186"/>
    </location>
</feature>
<evidence type="ECO:0000256" key="4">
    <source>
        <dbReference type="ARBA" id="ARBA00023157"/>
    </source>
</evidence>
<reference evidence="9" key="1">
    <citation type="submission" date="2012-01" db="EMBL/GenBank/DDBJ databases">
        <title>The Genome Sequence of Oreochromis niloticus (Nile Tilapia).</title>
        <authorList>
            <consortium name="Broad Institute Genome Assembly Team"/>
            <consortium name="Broad Institute Sequencing Platform"/>
            <person name="Di Palma F."/>
            <person name="Johnson J."/>
            <person name="Lander E.S."/>
            <person name="Lindblad-Toh K."/>
        </authorList>
    </citation>
    <scope>NUCLEOTIDE SEQUENCE [LARGE SCALE GENOMIC DNA]</scope>
</reference>
<dbReference type="InterPro" id="IPR011042">
    <property type="entry name" value="6-blade_b-propeller_TolB-like"/>
</dbReference>
<keyword evidence="3" id="KW-0677">Repeat</keyword>
<dbReference type="FunFam" id="2.120.10.30:FF:000001">
    <property type="entry name" value="Low-density lipoprotein receptor-related protein 6"/>
    <property type="match status" value="2"/>
</dbReference>
<feature type="repeat" description="LDL-receptor class B" evidence="6">
    <location>
        <begin position="97"/>
        <end position="139"/>
    </location>
</feature>
<dbReference type="Pfam" id="PF14670">
    <property type="entry name" value="FXa_inhibition"/>
    <property type="match status" value="4"/>
</dbReference>
<evidence type="ECO:0000256" key="1">
    <source>
        <dbReference type="ARBA" id="ARBA00022536"/>
    </source>
</evidence>
<dbReference type="InterPro" id="IPR050778">
    <property type="entry name" value="Cueball_EGF_LRP_Nidogen"/>
</dbReference>
<dbReference type="SUPFAM" id="SSF57196">
    <property type="entry name" value="EGF/Laminin"/>
    <property type="match status" value="4"/>
</dbReference>
<feature type="repeat" description="LDL-receptor class B" evidence="6">
    <location>
        <begin position="405"/>
        <end position="447"/>
    </location>
</feature>
<sequence>MIFPCLPGEPLLLYANRRDLRLVDAAHEKANATVVVGGLEDAAAVDYVFSKGLIYWSDVSEEAIKRTFFNQSGASTVETVVSGLASPDGLACDWLGSKLYWTDSETNRIEVAELDGSLRKVLFWQELDQPRAIALDPERGFMYWTDWGEIPKIERAGMDGTNRSMIIDKEIYWPNGLTLDYSQQKLYWADAKHSFIHRSNLDGSFREVVVKGELPHPFALTLFEDTLFWTDWTTHSIHSCRKQTGGGQRVVHSSIFSPMDIHVFSTKRQPTAVNTPCSLNNGGCSHLCLLSPVRPFYRCACPTGVQLLEDGKTCRDGKNMLLLARRTDLRRISLDMPDFTDIILQVDNIRHAIAIDYDPVDGYVYWTDDDVKAIRRSLLDGSDAQFVVTSQVDHPDGIAVDWIARNLYWTDTGTDRIEVTRLNGTMRKILISEDLDEPRAIVLDPVAGYMYWTDWGDVPKIERADLDGMERVVMVNTSLGWPNGLALDYEERKIYWGDAKTDKIEVMNMDGTGRWVLVEDKLPHIFGFTLLGDYIYWTDWQRRSIERVHKRTAVREFIIDQMLTFCFTCSGTNPCADDNGGCSHLCLYKPQGVQCGCPIGLELIADMKTCIVPEAFLLFSRHTDIRRISLETNSNNVAIPLTGVKEASALDFDVTDNRIYWTDITLKTISRAFMNGSALEHVVEFGLDYPEGMAVDWLGKNLYWADTGTNRIEVAKLDGQHRQVLVWKDLDSPRALALDPAEGYMYWTEWGGKPKIDRAAMDGTGRITLVADVGRANGLTIDYAERRLYWTDLDTTLIESSNMLGLDREVIADDLPHPFGLTQYQDYIYWTDWSQRSIERANKTSGQNRTIIQGHLDYVMDILVFHSSRQGGWNACASTNGHCSHLCLAVPVSSFVCGCPAHFSLNYDNKTCSAPTSFLLFSQKTAINRMVIDEQQSPDIILPIHNLRNVRAIDYDPLDKQLYWIDSKQNVIRRAQEDGNQFDLHTVLSAGLQLYDLSIDIYSRFIYWTSEVTNVINVTRIDGSRVGVVLRGEHDKPRAIVVNPERGYMYFTNLMERSPKIERAALDGTEREVLFFSGLGKPVALAIDNEVGKLFWVDSDLRRIESSDLSGELGLSGPLQCHLSKYFTVYCRSTRVHELDMREYSKHPCTWENGGCSHICIVKGDGTTRCSCPVHLVLLPDELSCGGEA</sequence>
<feature type="repeat" description="LDL-receptor class B" evidence="6">
    <location>
        <begin position="140"/>
        <end position="183"/>
    </location>
</feature>
<accession>A0A669EHZ8</accession>
<dbReference type="AlphaFoldDB" id="A0A669EHZ8"/>
<dbReference type="SUPFAM" id="SSF63825">
    <property type="entry name" value="YWTD domain"/>
    <property type="match status" value="4"/>
</dbReference>
<feature type="repeat" description="LDL-receptor class B" evidence="6">
    <location>
        <begin position="743"/>
        <end position="785"/>
    </location>
</feature>
<feature type="repeat" description="LDL-receptor class B" evidence="6">
    <location>
        <begin position="1047"/>
        <end position="1091"/>
    </location>
</feature>
<keyword evidence="2" id="KW-0732">Signal</keyword>
<dbReference type="Gene3D" id="2.120.10.30">
    <property type="entry name" value="TolB, C-terminal domain"/>
    <property type="match status" value="5"/>
</dbReference>
<feature type="repeat" description="LDL-receptor class B" evidence="6">
    <location>
        <begin position="657"/>
        <end position="699"/>
    </location>
</feature>
<dbReference type="PROSITE" id="PS51120">
    <property type="entry name" value="LDLRB"/>
    <property type="match status" value="13"/>
</dbReference>
<evidence type="ECO:0000256" key="2">
    <source>
        <dbReference type="ARBA" id="ARBA00022729"/>
    </source>
</evidence>
<evidence type="ECO:0000313" key="8">
    <source>
        <dbReference type="Ensembl" id="ENSONIP00000070711.1"/>
    </source>
</evidence>
<organism evidence="8 9">
    <name type="scientific">Oreochromis niloticus</name>
    <name type="common">Nile tilapia</name>
    <name type="synonym">Tilapia nilotica</name>
    <dbReference type="NCBI Taxonomy" id="8128"/>
    <lineage>
        <taxon>Eukaryota</taxon>
        <taxon>Metazoa</taxon>
        <taxon>Chordata</taxon>
        <taxon>Craniata</taxon>
        <taxon>Vertebrata</taxon>
        <taxon>Euteleostomi</taxon>
        <taxon>Actinopterygii</taxon>
        <taxon>Neopterygii</taxon>
        <taxon>Teleostei</taxon>
        <taxon>Neoteleostei</taxon>
        <taxon>Acanthomorphata</taxon>
        <taxon>Ovalentaria</taxon>
        <taxon>Cichlomorphae</taxon>
        <taxon>Cichliformes</taxon>
        <taxon>Cichlidae</taxon>
        <taxon>African cichlids</taxon>
        <taxon>Pseudocrenilabrinae</taxon>
        <taxon>Oreochromini</taxon>
        <taxon>Oreochromis</taxon>
    </lineage>
</organism>
<dbReference type="Pfam" id="PF00058">
    <property type="entry name" value="Ldl_recept_b"/>
    <property type="match status" value="11"/>
</dbReference>
<evidence type="ECO:0000256" key="3">
    <source>
        <dbReference type="ARBA" id="ARBA00022737"/>
    </source>
</evidence>
<dbReference type="GO" id="GO:0007399">
    <property type="term" value="P:nervous system development"/>
    <property type="evidence" value="ECO:0007669"/>
    <property type="project" value="TreeGrafter"/>
</dbReference>
<evidence type="ECO:0000256" key="5">
    <source>
        <dbReference type="ARBA" id="ARBA00023180"/>
    </source>
</evidence>
<keyword evidence="5" id="KW-0325">Glycoprotein</keyword>
<dbReference type="Proteomes" id="UP000005207">
    <property type="component" value="Linkage group LG17"/>
</dbReference>
<feature type="domain" description="EGF-like" evidence="7">
    <location>
        <begin position="276"/>
        <end position="315"/>
    </location>
</feature>
<evidence type="ECO:0000259" key="7">
    <source>
        <dbReference type="SMART" id="SM00181"/>
    </source>
</evidence>
<name>A0A669EHZ8_ORENI</name>
<proteinExistence type="predicted"/>
<reference evidence="8" key="3">
    <citation type="submission" date="2025-09" db="UniProtKB">
        <authorList>
            <consortium name="Ensembl"/>
        </authorList>
    </citation>
    <scope>IDENTIFICATION</scope>
</reference>
<feature type="repeat" description="LDL-receptor class B" evidence="6">
    <location>
        <begin position="492"/>
        <end position="534"/>
    </location>
</feature>
<dbReference type="PANTHER" id="PTHR46513:SF40">
    <property type="entry name" value="LOW-DENSITY LIPOPROTEIN RECEPTOR-RELATED PROTEIN 6"/>
    <property type="match status" value="1"/>
</dbReference>
<keyword evidence="9" id="KW-1185">Reference proteome</keyword>
<dbReference type="PANTHER" id="PTHR46513">
    <property type="entry name" value="VITELLOGENIN RECEPTOR-LIKE PROTEIN-RELATED-RELATED"/>
    <property type="match status" value="1"/>
</dbReference>
<protein>
    <submittedName>
        <fullName evidence="8">Low density lipoprotein receptor-related protein 6</fullName>
    </submittedName>
</protein>
<dbReference type="Gene3D" id="2.10.25.10">
    <property type="entry name" value="Laminin"/>
    <property type="match status" value="1"/>
</dbReference>
<feature type="repeat" description="LDL-receptor class B" evidence="6">
    <location>
        <begin position="1004"/>
        <end position="1046"/>
    </location>
</feature>
<feature type="repeat" description="LDL-receptor class B" evidence="6">
    <location>
        <begin position="448"/>
        <end position="491"/>
    </location>
</feature>
<feature type="repeat" description="LDL-receptor class B" evidence="6">
    <location>
        <begin position="184"/>
        <end position="226"/>
    </location>
</feature>
<dbReference type="SMART" id="SM00181">
    <property type="entry name" value="EGF"/>
    <property type="match status" value="4"/>
</dbReference>
<dbReference type="InterPro" id="IPR000742">
    <property type="entry name" value="EGF"/>
</dbReference>
<evidence type="ECO:0000313" key="9">
    <source>
        <dbReference type="Proteomes" id="UP000005207"/>
    </source>
</evidence>
<feature type="domain" description="EGF-like" evidence="7">
    <location>
        <begin position="875"/>
        <end position="913"/>
    </location>
</feature>
<dbReference type="SMART" id="SM00135">
    <property type="entry name" value="LY"/>
    <property type="match status" value="19"/>
</dbReference>
<reference evidence="8" key="2">
    <citation type="submission" date="2025-08" db="UniProtKB">
        <authorList>
            <consortium name="Ensembl"/>
        </authorList>
    </citation>
    <scope>IDENTIFICATION</scope>
</reference>